<dbReference type="Gene3D" id="3.40.50.2300">
    <property type="match status" value="1"/>
</dbReference>
<comment type="catalytic activity">
    <reaction evidence="1">
        <text>ATP + protein L-histidine = ADP + protein N-phospho-L-histidine.</text>
        <dbReference type="EC" id="2.7.13.3"/>
    </reaction>
</comment>
<dbReference type="InterPro" id="IPR003594">
    <property type="entry name" value="HATPase_dom"/>
</dbReference>
<dbReference type="RefSeq" id="WP_139078727.1">
    <property type="nucleotide sequence ID" value="NZ_VDFU01000041.1"/>
</dbReference>
<evidence type="ECO:0000256" key="4">
    <source>
        <dbReference type="PROSITE-ProRule" id="PRU00169"/>
    </source>
</evidence>
<dbReference type="PANTHER" id="PTHR43065:SF49">
    <property type="entry name" value="HISTIDINE KINASE"/>
    <property type="match status" value="1"/>
</dbReference>
<feature type="domain" description="Response regulatory" evidence="7">
    <location>
        <begin position="546"/>
        <end position="659"/>
    </location>
</feature>
<dbReference type="PRINTS" id="PR00344">
    <property type="entry name" value="BCTRLSENSOR"/>
</dbReference>
<dbReference type="GO" id="GO:0000155">
    <property type="term" value="F:phosphorelay sensor kinase activity"/>
    <property type="evidence" value="ECO:0007669"/>
    <property type="project" value="InterPro"/>
</dbReference>
<dbReference type="InterPro" id="IPR000014">
    <property type="entry name" value="PAS"/>
</dbReference>
<dbReference type="FunFam" id="3.30.450.20:FF:000099">
    <property type="entry name" value="Sensory box sensor histidine kinase"/>
    <property type="match status" value="1"/>
</dbReference>
<dbReference type="SMART" id="SM00091">
    <property type="entry name" value="PAS"/>
    <property type="match status" value="2"/>
</dbReference>
<dbReference type="PANTHER" id="PTHR43065">
    <property type="entry name" value="SENSOR HISTIDINE KINASE"/>
    <property type="match status" value="1"/>
</dbReference>
<dbReference type="Pfam" id="PF02518">
    <property type="entry name" value="HATPase_c"/>
    <property type="match status" value="1"/>
</dbReference>
<dbReference type="Pfam" id="PF00512">
    <property type="entry name" value="HisKA"/>
    <property type="match status" value="1"/>
</dbReference>
<dbReference type="InterPro" id="IPR004358">
    <property type="entry name" value="Sig_transdc_His_kin-like_C"/>
</dbReference>
<dbReference type="PROSITE" id="PS50109">
    <property type="entry name" value="HIS_KIN"/>
    <property type="match status" value="1"/>
</dbReference>
<keyword evidence="5" id="KW-0175">Coiled coil</keyword>
<dbReference type="EC" id="2.7.13.3" evidence="2"/>
<dbReference type="SUPFAM" id="SSF47384">
    <property type="entry name" value="Homodimeric domain of signal transducing histidine kinase"/>
    <property type="match status" value="1"/>
</dbReference>
<dbReference type="Proteomes" id="UP000305887">
    <property type="component" value="Unassembled WGS sequence"/>
</dbReference>
<dbReference type="PROSITE" id="PS50110">
    <property type="entry name" value="RESPONSE_REGULATORY"/>
    <property type="match status" value="1"/>
</dbReference>
<feature type="domain" description="PAS" evidence="8">
    <location>
        <begin position="12"/>
        <end position="71"/>
    </location>
</feature>
<dbReference type="EMBL" id="VDFU01000041">
    <property type="protein sequence ID" value="TNC46151.1"/>
    <property type="molecule type" value="Genomic_DNA"/>
</dbReference>
<dbReference type="InterPro" id="IPR013655">
    <property type="entry name" value="PAS_fold_3"/>
</dbReference>
<dbReference type="InterPro" id="IPR000700">
    <property type="entry name" value="PAS-assoc_C"/>
</dbReference>
<dbReference type="SUPFAM" id="SSF55785">
    <property type="entry name" value="PYP-like sensor domain (PAS domain)"/>
    <property type="match status" value="2"/>
</dbReference>
<dbReference type="SMART" id="SM00388">
    <property type="entry name" value="HisKA"/>
    <property type="match status" value="1"/>
</dbReference>
<evidence type="ECO:0000313" key="10">
    <source>
        <dbReference type="EMBL" id="TNC46151.1"/>
    </source>
</evidence>
<dbReference type="CDD" id="cd00130">
    <property type="entry name" value="PAS"/>
    <property type="match status" value="2"/>
</dbReference>
<keyword evidence="11" id="KW-1185">Reference proteome</keyword>
<evidence type="ECO:0000259" key="9">
    <source>
        <dbReference type="PROSITE" id="PS50113"/>
    </source>
</evidence>
<dbReference type="InterPro" id="IPR036097">
    <property type="entry name" value="HisK_dim/P_sf"/>
</dbReference>
<keyword evidence="3 4" id="KW-0597">Phosphoprotein</keyword>
<dbReference type="Pfam" id="PF08447">
    <property type="entry name" value="PAS_3"/>
    <property type="match status" value="1"/>
</dbReference>
<dbReference type="InterPro" id="IPR011006">
    <property type="entry name" value="CheY-like_superfamily"/>
</dbReference>
<dbReference type="Gene3D" id="3.30.565.10">
    <property type="entry name" value="Histidine kinase-like ATPase, C-terminal domain"/>
    <property type="match status" value="1"/>
</dbReference>
<accession>A0A5C4MP15</accession>
<dbReference type="InterPro" id="IPR003661">
    <property type="entry name" value="HisK_dim/P_dom"/>
</dbReference>
<name>A0A5C4MP15_9RHOB</name>
<feature type="domain" description="Histidine kinase" evidence="6">
    <location>
        <begin position="303"/>
        <end position="524"/>
    </location>
</feature>
<evidence type="ECO:0000256" key="1">
    <source>
        <dbReference type="ARBA" id="ARBA00000085"/>
    </source>
</evidence>
<comment type="caution">
    <text evidence="10">The sequence shown here is derived from an EMBL/GenBank/DDBJ whole genome shotgun (WGS) entry which is preliminary data.</text>
</comment>
<evidence type="ECO:0000259" key="6">
    <source>
        <dbReference type="PROSITE" id="PS50109"/>
    </source>
</evidence>
<feature type="domain" description="PAS" evidence="8">
    <location>
        <begin position="133"/>
        <end position="203"/>
    </location>
</feature>
<organism evidence="10 11">
    <name type="scientific">Rubellimicrobium rubrum</name>
    <dbReference type="NCBI Taxonomy" id="2585369"/>
    <lineage>
        <taxon>Bacteria</taxon>
        <taxon>Pseudomonadati</taxon>
        <taxon>Pseudomonadota</taxon>
        <taxon>Alphaproteobacteria</taxon>
        <taxon>Rhodobacterales</taxon>
        <taxon>Roseobacteraceae</taxon>
        <taxon>Rubellimicrobium</taxon>
    </lineage>
</organism>
<proteinExistence type="predicted"/>
<dbReference type="SUPFAM" id="SSF52172">
    <property type="entry name" value="CheY-like"/>
    <property type="match status" value="1"/>
</dbReference>
<dbReference type="Gene3D" id="1.10.287.130">
    <property type="match status" value="1"/>
</dbReference>
<dbReference type="SUPFAM" id="SSF55874">
    <property type="entry name" value="ATPase domain of HSP90 chaperone/DNA topoisomerase II/histidine kinase"/>
    <property type="match status" value="1"/>
</dbReference>
<evidence type="ECO:0000256" key="3">
    <source>
        <dbReference type="ARBA" id="ARBA00022553"/>
    </source>
</evidence>
<reference evidence="10 11" key="1">
    <citation type="submission" date="2019-06" db="EMBL/GenBank/DDBJ databases">
        <title>YIM 131921 draft genome.</title>
        <authorList>
            <person name="Jiang L."/>
        </authorList>
    </citation>
    <scope>NUCLEOTIDE SEQUENCE [LARGE SCALE GENOMIC DNA]</scope>
    <source>
        <strain evidence="10 11">YIM 131921</strain>
    </source>
</reference>
<dbReference type="Pfam" id="PF13426">
    <property type="entry name" value="PAS_9"/>
    <property type="match status" value="1"/>
</dbReference>
<evidence type="ECO:0000259" key="7">
    <source>
        <dbReference type="PROSITE" id="PS50110"/>
    </source>
</evidence>
<feature type="modified residue" description="4-aspartylphosphate" evidence="4">
    <location>
        <position position="597"/>
    </location>
</feature>
<dbReference type="SMART" id="SM00448">
    <property type="entry name" value="REC"/>
    <property type="match status" value="1"/>
</dbReference>
<dbReference type="PROSITE" id="PS50112">
    <property type="entry name" value="PAS"/>
    <property type="match status" value="2"/>
</dbReference>
<dbReference type="InterPro" id="IPR036890">
    <property type="entry name" value="HATPase_C_sf"/>
</dbReference>
<dbReference type="SMART" id="SM00387">
    <property type="entry name" value="HATPase_c"/>
    <property type="match status" value="1"/>
</dbReference>
<feature type="coiled-coil region" evidence="5">
    <location>
        <begin position="260"/>
        <end position="294"/>
    </location>
</feature>
<dbReference type="OrthoDB" id="9796100at2"/>
<dbReference type="Pfam" id="PF00072">
    <property type="entry name" value="Response_reg"/>
    <property type="match status" value="1"/>
</dbReference>
<dbReference type="SMART" id="SM00086">
    <property type="entry name" value="PAC"/>
    <property type="match status" value="2"/>
</dbReference>
<dbReference type="InterPro" id="IPR005467">
    <property type="entry name" value="His_kinase_dom"/>
</dbReference>
<evidence type="ECO:0000256" key="2">
    <source>
        <dbReference type="ARBA" id="ARBA00012438"/>
    </source>
</evidence>
<dbReference type="AlphaFoldDB" id="A0A5C4MP15"/>
<dbReference type="Gene3D" id="3.30.450.20">
    <property type="entry name" value="PAS domain"/>
    <property type="match status" value="2"/>
</dbReference>
<gene>
    <name evidence="10" type="ORF">FHG66_19490</name>
</gene>
<dbReference type="InterPro" id="IPR001610">
    <property type="entry name" value="PAC"/>
</dbReference>
<sequence>MTQIADDVLAGSEPDLASLILDSATDFAILTVDEQGIITSWSLGAQALMGWSSAEAVGLDAAMIFTPADQEAGTHKDEMARARLDGRSVNERWHLRKDGSRFWGSGLLMPLKDGARGQGYVKIMRDRTTELEADRRYQALTDALPGFVFVTDADGHNTEVNALYSNYTGRDTQDLLGDRWLTSIHEEDRKDAVRFWQQSVADGTDFQARLRFQRADGAHRCFDCRAVAQRDDSGRVVRWIGTCIDVEEREQAHHAVALLNRSLEQAMTERTAELESAIAERMKVEEALRQSQKMEAIGQLTGGVAHDFNNLLTVITSSIGFLRRDNLPAEKRHRYIEAIAETAERATQLTRQLLAFARRQALVPEVFDAVERVQNLSGMLRSVLGSRIEIVTEVHCDHCPVEADPTQFDAALINMAVNARDAMDGEGRFTIALRAKDSVPPVRGHARVSGDFIVLSVTDTGEGIPPDCRNRVFEPFFTTKEVGKGTGLGLSQVFGFVKQSGGEVDVRSVPGQGATFTIYLPRARREARQTEVRAETPPDTDRIKGCVLVVEDNRLVGEFAARLLEDLGFGTIWVASAKDALDHLEATPDRFAVVFTDVVMPGMSGIELAREVRKRAIPVPVVLTSGYSHVLAEEGTHGFDLLHKPYSVEGLSRVLRQAMSGR</sequence>
<dbReference type="InterPro" id="IPR035965">
    <property type="entry name" value="PAS-like_dom_sf"/>
</dbReference>
<dbReference type="InterPro" id="IPR001789">
    <property type="entry name" value="Sig_transdc_resp-reg_receiver"/>
</dbReference>
<dbReference type="PROSITE" id="PS50113">
    <property type="entry name" value="PAC"/>
    <property type="match status" value="1"/>
</dbReference>
<feature type="domain" description="PAC" evidence="9">
    <location>
        <begin position="206"/>
        <end position="258"/>
    </location>
</feature>
<dbReference type="CDD" id="cd00082">
    <property type="entry name" value="HisKA"/>
    <property type="match status" value="1"/>
</dbReference>
<dbReference type="NCBIfam" id="TIGR00229">
    <property type="entry name" value="sensory_box"/>
    <property type="match status" value="2"/>
</dbReference>
<evidence type="ECO:0000313" key="11">
    <source>
        <dbReference type="Proteomes" id="UP000305887"/>
    </source>
</evidence>
<evidence type="ECO:0000259" key="8">
    <source>
        <dbReference type="PROSITE" id="PS50112"/>
    </source>
</evidence>
<protein>
    <recommendedName>
        <fullName evidence="2">histidine kinase</fullName>
        <ecNumber evidence="2">2.7.13.3</ecNumber>
    </recommendedName>
</protein>
<evidence type="ECO:0000256" key="5">
    <source>
        <dbReference type="SAM" id="Coils"/>
    </source>
</evidence>